<accession>A0A517TE55</accession>
<evidence type="ECO:0000256" key="1">
    <source>
        <dbReference type="SAM" id="MobiDB-lite"/>
    </source>
</evidence>
<dbReference type="AlphaFoldDB" id="A0A517TE55"/>
<dbReference type="KEGG" id="chya:V22_39260"/>
<sequence length="321" mass="36405">MPETLTAAPPTTEHDSVNNQNDFANRLRRETTAIRLHITWPGTRKSLTSAQRDLAAANFDAKPNSLSAGKKLLDTSHPAFKAVTSVKTRVVGYWKGVSLPYVEPGVRLIRRMEIDRCNDQLLLFQKELEERVCELADCYEELVESARGRLGDLFDPSDYDRDVRELFRLSWDYPSVEPPVYLRRLSPELYEAESRRVAARFSEAVALAEHAFAEELAQLIGHLAERLSGAADGKPKVFRDSAVDNFAEFFKKFRSLNLGSNEELDQLVSDAEQLLSGVRPETLRTNTSLRQEMAASMSEIGRGIDELLVNQPRRRIERRAR</sequence>
<keyword evidence="3" id="KW-1185">Reference proteome</keyword>
<reference evidence="2 3" key="1">
    <citation type="submission" date="2019-02" db="EMBL/GenBank/DDBJ databases">
        <title>Deep-cultivation of Planctomycetes and their phenomic and genomic characterization uncovers novel biology.</title>
        <authorList>
            <person name="Wiegand S."/>
            <person name="Jogler M."/>
            <person name="Boedeker C."/>
            <person name="Pinto D."/>
            <person name="Vollmers J."/>
            <person name="Rivas-Marin E."/>
            <person name="Kohn T."/>
            <person name="Peeters S.H."/>
            <person name="Heuer A."/>
            <person name="Rast P."/>
            <person name="Oberbeckmann S."/>
            <person name="Bunk B."/>
            <person name="Jeske O."/>
            <person name="Meyerdierks A."/>
            <person name="Storesund J.E."/>
            <person name="Kallscheuer N."/>
            <person name="Luecker S."/>
            <person name="Lage O.M."/>
            <person name="Pohl T."/>
            <person name="Merkel B.J."/>
            <person name="Hornburger P."/>
            <person name="Mueller R.-W."/>
            <person name="Bruemmer F."/>
            <person name="Labrenz M."/>
            <person name="Spormann A.M."/>
            <person name="Op den Camp H."/>
            <person name="Overmann J."/>
            <person name="Amann R."/>
            <person name="Jetten M.S.M."/>
            <person name="Mascher T."/>
            <person name="Medema M.H."/>
            <person name="Devos D.P."/>
            <person name="Kaster A.-K."/>
            <person name="Ovreas L."/>
            <person name="Rohde M."/>
            <person name="Galperin M.Y."/>
            <person name="Jogler C."/>
        </authorList>
    </citation>
    <scope>NUCLEOTIDE SEQUENCE [LARGE SCALE GENOMIC DNA]</scope>
    <source>
        <strain evidence="2 3">V22</strain>
    </source>
</reference>
<protein>
    <recommendedName>
        <fullName evidence="4">DUF3150 domain-containing protein</fullName>
    </recommendedName>
</protein>
<feature type="compositionally biased region" description="Low complexity" evidence="1">
    <location>
        <begin position="1"/>
        <end position="11"/>
    </location>
</feature>
<dbReference type="EMBL" id="CP036316">
    <property type="protein sequence ID" value="QDT66655.1"/>
    <property type="molecule type" value="Genomic_DNA"/>
</dbReference>
<gene>
    <name evidence="2" type="ORF">V22_39260</name>
</gene>
<evidence type="ECO:0000313" key="3">
    <source>
        <dbReference type="Proteomes" id="UP000319976"/>
    </source>
</evidence>
<dbReference type="Proteomes" id="UP000319976">
    <property type="component" value="Chromosome"/>
</dbReference>
<evidence type="ECO:0000313" key="2">
    <source>
        <dbReference type="EMBL" id="QDT66655.1"/>
    </source>
</evidence>
<evidence type="ECO:0008006" key="4">
    <source>
        <dbReference type="Google" id="ProtNLM"/>
    </source>
</evidence>
<dbReference type="RefSeq" id="WP_197439758.1">
    <property type="nucleotide sequence ID" value="NZ_CP036316.1"/>
</dbReference>
<feature type="region of interest" description="Disordered" evidence="1">
    <location>
        <begin position="1"/>
        <end position="20"/>
    </location>
</feature>
<name>A0A517TE55_9PLAN</name>
<proteinExistence type="predicted"/>
<organism evidence="2 3">
    <name type="scientific">Calycomorphotria hydatis</name>
    <dbReference type="NCBI Taxonomy" id="2528027"/>
    <lineage>
        <taxon>Bacteria</taxon>
        <taxon>Pseudomonadati</taxon>
        <taxon>Planctomycetota</taxon>
        <taxon>Planctomycetia</taxon>
        <taxon>Planctomycetales</taxon>
        <taxon>Planctomycetaceae</taxon>
        <taxon>Calycomorphotria</taxon>
    </lineage>
</organism>